<keyword evidence="3 6" id="KW-0812">Transmembrane</keyword>
<name>A0ABP3GCG3_9BACI</name>
<keyword evidence="5 6" id="KW-0472">Membrane</keyword>
<dbReference type="PANTHER" id="PTHR43839">
    <property type="entry name" value="OPPC IN A BINDING PROTEIN-DEPENDENT TRANSPORT SYSTEM"/>
    <property type="match status" value="1"/>
</dbReference>
<gene>
    <name evidence="8" type="ORF">GCM10008967_35590</name>
</gene>
<feature type="transmembrane region" description="Helical" evidence="6">
    <location>
        <begin position="266"/>
        <end position="286"/>
    </location>
</feature>
<evidence type="ECO:0000256" key="5">
    <source>
        <dbReference type="ARBA" id="ARBA00023136"/>
    </source>
</evidence>
<keyword evidence="9" id="KW-1185">Reference proteome</keyword>
<feature type="domain" description="ABC transmembrane type-1" evidence="7">
    <location>
        <begin position="94"/>
        <end position="297"/>
    </location>
</feature>
<reference evidence="9" key="1">
    <citation type="journal article" date="2019" name="Int. J. Syst. Evol. Microbiol.">
        <title>The Global Catalogue of Microorganisms (GCM) 10K type strain sequencing project: providing services to taxonomists for standard genome sequencing and annotation.</title>
        <authorList>
            <consortium name="The Broad Institute Genomics Platform"/>
            <consortium name="The Broad Institute Genome Sequencing Center for Infectious Disease"/>
            <person name="Wu L."/>
            <person name="Ma J."/>
        </authorList>
    </citation>
    <scope>NUCLEOTIDE SEQUENCE [LARGE SCALE GENOMIC DNA]</scope>
    <source>
        <strain evidence="9">JCM 9731</strain>
    </source>
</reference>
<keyword evidence="2" id="KW-0813">Transport</keyword>
<evidence type="ECO:0000256" key="1">
    <source>
        <dbReference type="ARBA" id="ARBA00004141"/>
    </source>
</evidence>
<dbReference type="Gene3D" id="1.10.3720.10">
    <property type="entry name" value="MetI-like"/>
    <property type="match status" value="1"/>
</dbReference>
<evidence type="ECO:0000259" key="7">
    <source>
        <dbReference type="Pfam" id="PF00528"/>
    </source>
</evidence>
<dbReference type="SUPFAM" id="SSF161098">
    <property type="entry name" value="MetI-like"/>
    <property type="match status" value="1"/>
</dbReference>
<feature type="transmembrane region" description="Helical" evidence="6">
    <location>
        <begin position="115"/>
        <end position="138"/>
    </location>
</feature>
<dbReference type="EMBL" id="BAAADJ010000060">
    <property type="protein sequence ID" value="GAA0342072.1"/>
    <property type="molecule type" value="Genomic_DNA"/>
</dbReference>
<evidence type="ECO:0000313" key="9">
    <source>
        <dbReference type="Proteomes" id="UP001500782"/>
    </source>
</evidence>
<dbReference type="PANTHER" id="PTHR43839:SF3">
    <property type="entry name" value="OLIGOPEPTIDE ABC TRANSPORTER, PERMEASE PROTEIN"/>
    <property type="match status" value="1"/>
</dbReference>
<proteinExistence type="predicted"/>
<dbReference type="RefSeq" id="WP_343802068.1">
    <property type="nucleotide sequence ID" value="NZ_BAAADJ010000060.1"/>
</dbReference>
<evidence type="ECO:0000256" key="3">
    <source>
        <dbReference type="ARBA" id="ARBA00022692"/>
    </source>
</evidence>
<protein>
    <submittedName>
        <fullName evidence="8">ABC transporter permease</fullName>
    </submittedName>
</protein>
<comment type="subcellular location">
    <subcellularLocation>
        <location evidence="1">Membrane</location>
        <topology evidence="1">Multi-pass membrane protein</topology>
    </subcellularLocation>
</comment>
<sequence>MMKNYQLMIGGFIIGLILLAALVGPYLPFVDRELSESIVYRDENGWHMPPYEPSETYPLGSDHRGVDILSKVIVGAKDTLLILLGILVVRYLIAIPLGIGAYYMKSVEILLRCYYQVTTSMPPLFFIVVFIGFPMIMFSDVRPLWLILVIALTEVGRTGDIIYRTIEEIGKKSFVESGIASGCTKPKLFMNYYWPFLQSHLFTNITFDAGRVLFLLAQLGLAGIFVQHTLKSQLSGAYIFQSDSLTWPNLFMDFEKFMSSMRVHEWIPFTAVGVIAITMLGFYLFGEGLQKFFQSKYKHGNNQDL</sequence>
<comment type="caution">
    <text evidence="8">The sequence shown here is derived from an EMBL/GenBank/DDBJ whole genome shotgun (WGS) entry which is preliminary data.</text>
</comment>
<evidence type="ECO:0000256" key="6">
    <source>
        <dbReference type="SAM" id="Phobius"/>
    </source>
</evidence>
<evidence type="ECO:0000313" key="8">
    <source>
        <dbReference type="EMBL" id="GAA0342072.1"/>
    </source>
</evidence>
<feature type="transmembrane region" description="Helical" evidence="6">
    <location>
        <begin position="80"/>
        <end position="103"/>
    </location>
</feature>
<dbReference type="Pfam" id="PF00528">
    <property type="entry name" value="BPD_transp_1"/>
    <property type="match status" value="1"/>
</dbReference>
<feature type="transmembrane region" description="Helical" evidence="6">
    <location>
        <begin position="7"/>
        <end position="27"/>
    </location>
</feature>
<dbReference type="InterPro" id="IPR035906">
    <property type="entry name" value="MetI-like_sf"/>
</dbReference>
<dbReference type="Proteomes" id="UP001500782">
    <property type="component" value="Unassembled WGS sequence"/>
</dbReference>
<keyword evidence="4 6" id="KW-1133">Transmembrane helix</keyword>
<organism evidence="8 9">
    <name type="scientific">Bacillus carboniphilus</name>
    <dbReference type="NCBI Taxonomy" id="86663"/>
    <lineage>
        <taxon>Bacteria</taxon>
        <taxon>Bacillati</taxon>
        <taxon>Bacillota</taxon>
        <taxon>Bacilli</taxon>
        <taxon>Bacillales</taxon>
        <taxon>Bacillaceae</taxon>
        <taxon>Bacillus</taxon>
    </lineage>
</organism>
<evidence type="ECO:0000256" key="2">
    <source>
        <dbReference type="ARBA" id="ARBA00022448"/>
    </source>
</evidence>
<dbReference type="InterPro" id="IPR000515">
    <property type="entry name" value="MetI-like"/>
</dbReference>
<accession>A0ABP3GCG3</accession>
<evidence type="ECO:0000256" key="4">
    <source>
        <dbReference type="ARBA" id="ARBA00022989"/>
    </source>
</evidence>